<name>A0A109KX78_PSEFL</name>
<proteinExistence type="predicted"/>
<evidence type="ECO:0000313" key="2">
    <source>
        <dbReference type="Proteomes" id="UP000063434"/>
    </source>
</evidence>
<dbReference type="PATRIC" id="fig|294.195.peg.2580"/>
<comment type="caution">
    <text evidence="1">The sequence shown here is derived from an EMBL/GenBank/DDBJ whole genome shotgun (WGS) entry which is preliminary data.</text>
</comment>
<sequence>MAQIAEIKASINAAQEVIGWDVILNVERVKCCESSHWPMT</sequence>
<dbReference type="Proteomes" id="UP000063434">
    <property type="component" value="Unassembled WGS sequence"/>
</dbReference>
<gene>
    <name evidence="1" type="ORF">PFL603g_02424</name>
</gene>
<protein>
    <submittedName>
        <fullName evidence="1">Uncharacterized protein</fullName>
    </submittedName>
</protein>
<dbReference type="EMBL" id="LCYC01000031">
    <property type="protein sequence ID" value="KWV77042.1"/>
    <property type="molecule type" value="Genomic_DNA"/>
</dbReference>
<evidence type="ECO:0000313" key="1">
    <source>
        <dbReference type="EMBL" id="KWV77042.1"/>
    </source>
</evidence>
<accession>A0A109KX78</accession>
<reference evidence="1 2" key="1">
    <citation type="submission" date="2015-05" db="EMBL/GenBank/DDBJ databases">
        <title>A genomic and transcriptomic approach to investigate the blue pigment phenotype in Pseudomonas fluorescens.</title>
        <authorList>
            <person name="Andreani N.A."/>
            <person name="Cardazzo B."/>
        </authorList>
    </citation>
    <scope>NUCLEOTIDE SEQUENCE [LARGE SCALE GENOMIC DNA]</scope>
    <source>
        <strain evidence="1 2">Ps_40</strain>
    </source>
</reference>
<organism evidence="1 2">
    <name type="scientific">Pseudomonas fluorescens</name>
    <dbReference type="NCBI Taxonomy" id="294"/>
    <lineage>
        <taxon>Bacteria</taxon>
        <taxon>Pseudomonadati</taxon>
        <taxon>Pseudomonadota</taxon>
        <taxon>Gammaproteobacteria</taxon>
        <taxon>Pseudomonadales</taxon>
        <taxon>Pseudomonadaceae</taxon>
        <taxon>Pseudomonas</taxon>
    </lineage>
</organism>
<dbReference type="AlphaFoldDB" id="A0A109KX78"/>